<dbReference type="InterPro" id="IPR050832">
    <property type="entry name" value="Bact_Acetyltransf"/>
</dbReference>
<dbReference type="CDD" id="cd04301">
    <property type="entry name" value="NAT_SF"/>
    <property type="match status" value="1"/>
</dbReference>
<evidence type="ECO:0000313" key="4">
    <source>
        <dbReference type="EMBL" id="PRY94734.1"/>
    </source>
</evidence>
<dbReference type="RefSeq" id="WP_158259330.1">
    <property type="nucleotide sequence ID" value="NZ_PVTT01000001.1"/>
</dbReference>
<comment type="caution">
    <text evidence="4">The sequence shown here is derived from an EMBL/GenBank/DDBJ whole genome shotgun (WGS) entry which is preliminary data.</text>
</comment>
<evidence type="ECO:0000313" key="5">
    <source>
        <dbReference type="Proteomes" id="UP000238801"/>
    </source>
</evidence>
<evidence type="ECO:0000259" key="3">
    <source>
        <dbReference type="PROSITE" id="PS51186"/>
    </source>
</evidence>
<dbReference type="AlphaFoldDB" id="A0A2T0X782"/>
<reference evidence="4 5" key="1">
    <citation type="submission" date="2018-03" db="EMBL/GenBank/DDBJ databases">
        <title>Genomic Encyclopedia of Archaeal and Bacterial Type Strains, Phase II (KMG-II): from individual species to whole genera.</title>
        <authorList>
            <person name="Goeker M."/>
        </authorList>
    </citation>
    <scope>NUCLEOTIDE SEQUENCE [LARGE SCALE GENOMIC DNA]</scope>
    <source>
        <strain evidence="4 5">DSM 29318</strain>
    </source>
</reference>
<dbReference type="InterPro" id="IPR016181">
    <property type="entry name" value="Acyl_CoA_acyltransferase"/>
</dbReference>
<gene>
    <name evidence="4" type="ORF">BCF33_0332</name>
</gene>
<protein>
    <submittedName>
        <fullName evidence="4">Acetyltransferase (GNAT) family protein</fullName>
    </submittedName>
</protein>
<dbReference type="PROSITE" id="PS51186">
    <property type="entry name" value="GNAT"/>
    <property type="match status" value="1"/>
</dbReference>
<sequence length="170" mass="18629">MDKACELRGVAPGDIGWAVMEHGRLYARDEGYGPAFEALVARVAANFLEAGDPLSRGWIAWSGDRRVGCVFCMDDGAGWSRLRMFLVLPEARGTGLADRLFDALVDWSAAKGQRGLRLRTHESHRAAGRLYARKGMRLTAAEPVTAFGQATVEQLWEGNLAALAARRRGR</sequence>
<feature type="domain" description="N-acetyltransferase" evidence="3">
    <location>
        <begin position="15"/>
        <end position="158"/>
    </location>
</feature>
<evidence type="ECO:0000256" key="2">
    <source>
        <dbReference type="ARBA" id="ARBA00023315"/>
    </source>
</evidence>
<proteinExistence type="predicted"/>
<keyword evidence="1 4" id="KW-0808">Transferase</keyword>
<evidence type="ECO:0000256" key="1">
    <source>
        <dbReference type="ARBA" id="ARBA00022679"/>
    </source>
</evidence>
<dbReference type="GO" id="GO:0016747">
    <property type="term" value="F:acyltransferase activity, transferring groups other than amino-acyl groups"/>
    <property type="evidence" value="ECO:0007669"/>
    <property type="project" value="InterPro"/>
</dbReference>
<dbReference type="PANTHER" id="PTHR43877">
    <property type="entry name" value="AMINOALKYLPHOSPHONATE N-ACETYLTRANSFERASE-RELATED-RELATED"/>
    <property type="match status" value="1"/>
</dbReference>
<dbReference type="SUPFAM" id="SSF55729">
    <property type="entry name" value="Acyl-CoA N-acyltransferases (Nat)"/>
    <property type="match status" value="1"/>
</dbReference>
<dbReference type="OrthoDB" id="273614at2"/>
<keyword evidence="2" id="KW-0012">Acyltransferase</keyword>
<organism evidence="4 5">
    <name type="scientific">Hasllibacter halocynthiae</name>
    <dbReference type="NCBI Taxonomy" id="595589"/>
    <lineage>
        <taxon>Bacteria</taxon>
        <taxon>Pseudomonadati</taxon>
        <taxon>Pseudomonadota</taxon>
        <taxon>Alphaproteobacteria</taxon>
        <taxon>Rhodobacterales</taxon>
        <taxon>Roseobacteraceae</taxon>
        <taxon>Hasllibacter</taxon>
    </lineage>
</organism>
<accession>A0A2T0X782</accession>
<dbReference type="InterPro" id="IPR000182">
    <property type="entry name" value="GNAT_dom"/>
</dbReference>
<dbReference type="EMBL" id="PVTT01000001">
    <property type="protein sequence ID" value="PRY94734.1"/>
    <property type="molecule type" value="Genomic_DNA"/>
</dbReference>
<dbReference type="Proteomes" id="UP000238801">
    <property type="component" value="Unassembled WGS sequence"/>
</dbReference>
<keyword evidence="5" id="KW-1185">Reference proteome</keyword>
<dbReference type="Gene3D" id="3.40.630.30">
    <property type="match status" value="1"/>
</dbReference>
<name>A0A2T0X782_9RHOB</name>
<dbReference type="Pfam" id="PF00583">
    <property type="entry name" value="Acetyltransf_1"/>
    <property type="match status" value="1"/>
</dbReference>